<name>A0A7C3YTT6_UNCW3</name>
<organism evidence="7">
    <name type="scientific">candidate division WOR-3 bacterium</name>
    <dbReference type="NCBI Taxonomy" id="2052148"/>
    <lineage>
        <taxon>Bacteria</taxon>
        <taxon>Bacteria division WOR-3</taxon>
    </lineage>
</organism>
<evidence type="ECO:0000256" key="3">
    <source>
        <dbReference type="ARBA" id="ARBA00022692"/>
    </source>
</evidence>
<dbReference type="AlphaFoldDB" id="A0A7C3YTT6"/>
<dbReference type="GO" id="GO:0015658">
    <property type="term" value="F:branched-chain amino acid transmembrane transporter activity"/>
    <property type="evidence" value="ECO:0007669"/>
    <property type="project" value="InterPro"/>
</dbReference>
<feature type="transmembrane region" description="Helical" evidence="6">
    <location>
        <begin position="33"/>
        <end position="53"/>
    </location>
</feature>
<reference evidence="7" key="1">
    <citation type="journal article" date="2020" name="mSystems">
        <title>Genome- and Community-Level Interaction Insights into Carbon Utilization and Element Cycling Functions of Hydrothermarchaeota in Hydrothermal Sediment.</title>
        <authorList>
            <person name="Zhou Z."/>
            <person name="Liu Y."/>
            <person name="Xu W."/>
            <person name="Pan J."/>
            <person name="Luo Z.H."/>
            <person name="Li M."/>
        </authorList>
    </citation>
    <scope>NUCLEOTIDE SEQUENCE [LARGE SCALE GENOMIC DNA]</scope>
    <source>
        <strain evidence="7">SpSt-906</strain>
    </source>
</reference>
<comment type="caution">
    <text evidence="7">The sequence shown here is derived from an EMBL/GenBank/DDBJ whole genome shotgun (WGS) entry which is preliminary data.</text>
</comment>
<feature type="transmembrane region" description="Helical" evidence="6">
    <location>
        <begin position="152"/>
        <end position="170"/>
    </location>
</feature>
<dbReference type="EMBL" id="DTMQ01000048">
    <property type="protein sequence ID" value="HGE99974.1"/>
    <property type="molecule type" value="Genomic_DNA"/>
</dbReference>
<feature type="transmembrane region" description="Helical" evidence="6">
    <location>
        <begin position="279"/>
        <end position="295"/>
    </location>
</feature>
<feature type="transmembrane region" description="Helical" evidence="6">
    <location>
        <begin position="83"/>
        <end position="109"/>
    </location>
</feature>
<accession>A0A7C3YTT6</accession>
<gene>
    <name evidence="7" type="ORF">ENX07_07920</name>
</gene>
<protein>
    <submittedName>
        <fullName evidence="7">Branched-chain amino acid ABC transporter permease</fullName>
    </submittedName>
</protein>
<feature type="transmembrane region" description="Helical" evidence="6">
    <location>
        <begin position="6"/>
        <end position="26"/>
    </location>
</feature>
<dbReference type="PANTHER" id="PTHR30482">
    <property type="entry name" value="HIGH-AFFINITY BRANCHED-CHAIN AMINO ACID TRANSPORT SYSTEM PERMEASE"/>
    <property type="match status" value="1"/>
</dbReference>
<evidence type="ECO:0000256" key="6">
    <source>
        <dbReference type="SAM" id="Phobius"/>
    </source>
</evidence>
<dbReference type="PANTHER" id="PTHR30482:SF10">
    <property type="entry name" value="HIGH-AFFINITY BRANCHED-CHAIN AMINO ACID TRANSPORT PROTEIN BRAE"/>
    <property type="match status" value="1"/>
</dbReference>
<feature type="transmembrane region" description="Helical" evidence="6">
    <location>
        <begin position="240"/>
        <end position="267"/>
    </location>
</feature>
<comment type="subcellular location">
    <subcellularLocation>
        <location evidence="1">Cell membrane</location>
        <topology evidence="1">Multi-pass membrane protein</topology>
    </subcellularLocation>
</comment>
<keyword evidence="2" id="KW-1003">Cell membrane</keyword>
<evidence type="ECO:0000313" key="7">
    <source>
        <dbReference type="EMBL" id="HGE99974.1"/>
    </source>
</evidence>
<evidence type="ECO:0000256" key="2">
    <source>
        <dbReference type="ARBA" id="ARBA00022475"/>
    </source>
</evidence>
<sequence length="306" mass="33962">MKSFRIWYSFLFLYLALRTLFSLGIVNPYLQQIIIYIGIIIIWALGLNLIYGFSGQFSLGQAAFYGIGAYSGAILTKLFPQSIAIICLSLITSILLTGAIAFLIGIPVLRLRSDYLAIATLGFSIIAKVFFDNADSILPEFGGSRGMIGIPRYTTLEVAYLFVVLVIFLTRNLVNSKYGRALLALKDDEIVADVMGIDTARYKTFAFSLGSAFAGLAGWLYAHLYTFLHPSNFEFLKSIDCLLIVILGGMGSISGTIVASIAFVFLIEGLRIFLPSHLVEWRFVIYPLILIVMMIKRPQGLLGKRW</sequence>
<dbReference type="InterPro" id="IPR043428">
    <property type="entry name" value="LivM-like"/>
</dbReference>
<dbReference type="GO" id="GO:0005886">
    <property type="term" value="C:plasma membrane"/>
    <property type="evidence" value="ECO:0007669"/>
    <property type="project" value="UniProtKB-SubCell"/>
</dbReference>
<keyword evidence="5 6" id="KW-0472">Membrane</keyword>
<keyword evidence="3 6" id="KW-0812">Transmembrane</keyword>
<evidence type="ECO:0000256" key="1">
    <source>
        <dbReference type="ARBA" id="ARBA00004651"/>
    </source>
</evidence>
<keyword evidence="4 6" id="KW-1133">Transmembrane helix</keyword>
<dbReference type="CDD" id="cd06581">
    <property type="entry name" value="TM_PBP1_LivM_like"/>
    <property type="match status" value="1"/>
</dbReference>
<dbReference type="Pfam" id="PF02653">
    <property type="entry name" value="BPD_transp_2"/>
    <property type="match status" value="1"/>
</dbReference>
<feature type="transmembrane region" description="Helical" evidence="6">
    <location>
        <begin position="205"/>
        <end position="228"/>
    </location>
</feature>
<evidence type="ECO:0000256" key="5">
    <source>
        <dbReference type="ARBA" id="ARBA00023136"/>
    </source>
</evidence>
<evidence type="ECO:0000256" key="4">
    <source>
        <dbReference type="ARBA" id="ARBA00022989"/>
    </source>
</evidence>
<dbReference type="InterPro" id="IPR001851">
    <property type="entry name" value="ABC_transp_permease"/>
</dbReference>
<feature type="transmembrane region" description="Helical" evidence="6">
    <location>
        <begin position="115"/>
        <end position="131"/>
    </location>
</feature>
<proteinExistence type="predicted"/>